<dbReference type="SUPFAM" id="SSF56954">
    <property type="entry name" value="Outer membrane efflux proteins (OEP)"/>
    <property type="match status" value="1"/>
</dbReference>
<sequence length="473" mass="50976">MTALSASGLLLSGCTVGPNYVRPAVPTPPAFQEPATTSNATLPSSAAWWEVFRDPKLNELEVQAEKANRDIGIAVAHVDQADAARRSVRSNLYPTVAAQPSVSRTREAQQRPNNGNTYGQASTYNDLLLPLTMSYEIDVWGRVRRMVQSATAAEQASQNDLRFVKLTVAASVATDYYMLRETDSEVVILQETEKDLQRGYNITDDQFRHGLISELAVKQAQTLLEQTRAQIEGLHIQRDQSEHAIAVLTGQTVEGFHISPDVQSVNVPRIPPGLPSDLLERRPDVASAERLAASASAQIGVAKAAYYPQFSLTGFAGYESSNPASLLNWQNTIASLMGSAVAPIFTGGRLRANVDQAQAAYRQAVLQYEKSVLVAYGDVEDQLASIHYLARQSQAEASAVADAKRAADIALNQYQAGLVSYLDVVVAQQTLLTNEQTAAQVNGAQAVSTVALIRALGGGWQSGTDITALKPHS</sequence>
<keyword evidence="2" id="KW-0812">Transmembrane</keyword>
<keyword evidence="2" id="KW-0564">Palmitate</keyword>
<reference evidence="4 5" key="1">
    <citation type="submission" date="2020-08" db="EMBL/GenBank/DDBJ databases">
        <title>Edaphobacter telluris sp. nov. and Acidobacterium dinghuensis sp. nov., two acidobacteria isolated from forest soil.</title>
        <authorList>
            <person name="Fu J."/>
            <person name="Qiu L."/>
        </authorList>
    </citation>
    <scope>NUCLEOTIDE SEQUENCE [LARGE SCALE GENOMIC DNA]</scope>
    <source>
        <strain evidence="4">4Y35</strain>
    </source>
</reference>
<comment type="subcellular location">
    <subcellularLocation>
        <location evidence="2">Cell membrane</location>
        <topology evidence="2">Lipid-anchor</topology>
    </subcellularLocation>
</comment>
<dbReference type="PANTHER" id="PTHR30203">
    <property type="entry name" value="OUTER MEMBRANE CATION EFFLUX PROTEIN"/>
    <property type="match status" value="1"/>
</dbReference>
<proteinExistence type="inferred from homology"/>
<gene>
    <name evidence="4" type="ORF">H7849_00615</name>
</gene>
<keyword evidence="2" id="KW-0472">Membrane</keyword>
<dbReference type="PANTHER" id="PTHR30203:SF33">
    <property type="entry name" value="BLR4455 PROTEIN"/>
    <property type="match status" value="1"/>
</dbReference>
<feature type="compositionally biased region" description="Polar residues" evidence="3">
    <location>
        <begin position="110"/>
        <end position="121"/>
    </location>
</feature>
<feature type="region of interest" description="Disordered" evidence="3">
    <location>
        <begin position="95"/>
        <end position="121"/>
    </location>
</feature>
<protein>
    <submittedName>
        <fullName evidence="4">Efflux transporter outer membrane subunit</fullName>
    </submittedName>
</protein>
<dbReference type="NCBIfam" id="TIGR01845">
    <property type="entry name" value="outer_NodT"/>
    <property type="match status" value="1"/>
</dbReference>
<dbReference type="Proteomes" id="UP000515312">
    <property type="component" value="Chromosome"/>
</dbReference>
<evidence type="ECO:0000256" key="3">
    <source>
        <dbReference type="SAM" id="MobiDB-lite"/>
    </source>
</evidence>
<dbReference type="GO" id="GO:0015562">
    <property type="term" value="F:efflux transmembrane transporter activity"/>
    <property type="evidence" value="ECO:0007669"/>
    <property type="project" value="InterPro"/>
</dbReference>
<comment type="similarity">
    <text evidence="1 2">Belongs to the outer membrane factor (OMF) (TC 1.B.17) family.</text>
</comment>
<evidence type="ECO:0000256" key="2">
    <source>
        <dbReference type="RuleBase" id="RU362097"/>
    </source>
</evidence>
<dbReference type="InterPro" id="IPR003423">
    <property type="entry name" value="OMP_efflux"/>
</dbReference>
<dbReference type="GO" id="GO:0005886">
    <property type="term" value="C:plasma membrane"/>
    <property type="evidence" value="ECO:0007669"/>
    <property type="project" value="UniProtKB-SubCell"/>
</dbReference>
<name>A0A7G8BJ47_9BACT</name>
<dbReference type="Gene3D" id="1.20.1600.10">
    <property type="entry name" value="Outer membrane efflux proteins (OEP)"/>
    <property type="match status" value="1"/>
</dbReference>
<keyword evidence="5" id="KW-1185">Reference proteome</keyword>
<dbReference type="EMBL" id="CP060394">
    <property type="protein sequence ID" value="QNI32567.1"/>
    <property type="molecule type" value="Genomic_DNA"/>
</dbReference>
<evidence type="ECO:0000313" key="5">
    <source>
        <dbReference type="Proteomes" id="UP000515312"/>
    </source>
</evidence>
<dbReference type="RefSeq" id="WP_186743521.1">
    <property type="nucleotide sequence ID" value="NZ_CP060394.1"/>
</dbReference>
<keyword evidence="2" id="KW-0449">Lipoprotein</keyword>
<evidence type="ECO:0000313" key="4">
    <source>
        <dbReference type="EMBL" id="QNI32567.1"/>
    </source>
</evidence>
<accession>A0A7G8BJ47</accession>
<dbReference type="AlphaFoldDB" id="A0A7G8BJ47"/>
<dbReference type="InterPro" id="IPR010131">
    <property type="entry name" value="MdtP/NodT-like"/>
</dbReference>
<dbReference type="Pfam" id="PF02321">
    <property type="entry name" value="OEP"/>
    <property type="match status" value="2"/>
</dbReference>
<dbReference type="Gene3D" id="2.20.200.10">
    <property type="entry name" value="Outer membrane efflux proteins (OEP)"/>
    <property type="match status" value="1"/>
</dbReference>
<evidence type="ECO:0000256" key="1">
    <source>
        <dbReference type="ARBA" id="ARBA00007613"/>
    </source>
</evidence>
<organism evidence="4 5">
    <name type="scientific">Alloacidobacterium dinghuense</name>
    <dbReference type="NCBI Taxonomy" id="2763107"/>
    <lineage>
        <taxon>Bacteria</taxon>
        <taxon>Pseudomonadati</taxon>
        <taxon>Acidobacteriota</taxon>
        <taxon>Terriglobia</taxon>
        <taxon>Terriglobales</taxon>
        <taxon>Acidobacteriaceae</taxon>
        <taxon>Alloacidobacterium</taxon>
    </lineage>
</organism>
<keyword evidence="2" id="KW-1134">Transmembrane beta strand</keyword>
<dbReference type="KEGG" id="adin:H7849_00615"/>